<accession>A0A392QSA7</accession>
<protein>
    <submittedName>
        <fullName evidence="1">Restin-like</fullName>
    </submittedName>
</protein>
<reference evidence="1 2" key="1">
    <citation type="journal article" date="2018" name="Front. Plant Sci.">
        <title>Red Clover (Trifolium pratense) and Zigzag Clover (T. medium) - A Picture of Genomic Similarities and Differences.</title>
        <authorList>
            <person name="Dluhosova J."/>
            <person name="Istvanek J."/>
            <person name="Nedelnik J."/>
            <person name="Repkova J."/>
        </authorList>
    </citation>
    <scope>NUCLEOTIDE SEQUENCE [LARGE SCALE GENOMIC DNA]</scope>
    <source>
        <strain evidence="2">cv. 10/8</strain>
        <tissue evidence="1">Leaf</tissue>
    </source>
</reference>
<name>A0A392QSA7_9FABA</name>
<dbReference type="PANTHER" id="PTHR34121:SF1">
    <property type="entry name" value="FILAMIN-A-INTERACTING PROTEIN 1"/>
    <property type="match status" value="1"/>
</dbReference>
<feature type="non-terminal residue" evidence="1">
    <location>
        <position position="1"/>
    </location>
</feature>
<dbReference type="PANTHER" id="PTHR34121">
    <property type="entry name" value="MYOSIN-11"/>
    <property type="match status" value="1"/>
</dbReference>
<dbReference type="EMBL" id="LXQA010155157">
    <property type="protein sequence ID" value="MCI26752.1"/>
    <property type="molecule type" value="Genomic_DNA"/>
</dbReference>
<dbReference type="Proteomes" id="UP000265520">
    <property type="component" value="Unassembled WGS sequence"/>
</dbReference>
<organism evidence="1 2">
    <name type="scientific">Trifolium medium</name>
    <dbReference type="NCBI Taxonomy" id="97028"/>
    <lineage>
        <taxon>Eukaryota</taxon>
        <taxon>Viridiplantae</taxon>
        <taxon>Streptophyta</taxon>
        <taxon>Embryophyta</taxon>
        <taxon>Tracheophyta</taxon>
        <taxon>Spermatophyta</taxon>
        <taxon>Magnoliopsida</taxon>
        <taxon>eudicotyledons</taxon>
        <taxon>Gunneridae</taxon>
        <taxon>Pentapetalae</taxon>
        <taxon>rosids</taxon>
        <taxon>fabids</taxon>
        <taxon>Fabales</taxon>
        <taxon>Fabaceae</taxon>
        <taxon>Papilionoideae</taxon>
        <taxon>50 kb inversion clade</taxon>
        <taxon>NPAAA clade</taxon>
        <taxon>Hologalegina</taxon>
        <taxon>IRL clade</taxon>
        <taxon>Trifolieae</taxon>
        <taxon>Trifolium</taxon>
    </lineage>
</organism>
<comment type="caution">
    <text evidence="1">The sequence shown here is derived from an EMBL/GenBank/DDBJ whole genome shotgun (WGS) entry which is preliminary data.</text>
</comment>
<evidence type="ECO:0000313" key="2">
    <source>
        <dbReference type="Proteomes" id="UP000265520"/>
    </source>
</evidence>
<keyword evidence="2" id="KW-1185">Reference proteome</keyword>
<dbReference type="AlphaFoldDB" id="A0A392QSA7"/>
<sequence length="88" mass="10123">CILQAARNYRSVAQTVKRLEEAAVSHRGHERVLLLRRWLVVLKEIESLYGASAEAKEKTLEQHLAVEDMKENPQRPSLVRNLLCMQLS</sequence>
<proteinExistence type="predicted"/>
<evidence type="ECO:0000313" key="1">
    <source>
        <dbReference type="EMBL" id="MCI26752.1"/>
    </source>
</evidence>